<feature type="domain" description="SLC26A/SulP transporter" evidence="7">
    <location>
        <begin position="214"/>
        <end position="458"/>
    </location>
</feature>
<proteinExistence type="predicted"/>
<reference evidence="9 10" key="1">
    <citation type="journal article" date="2024" name="Ann. Entomol. Soc. Am.">
        <title>Genomic analyses of the southern and eastern yellowjacket wasps (Hymenoptera: Vespidae) reveal evolutionary signatures of social life.</title>
        <authorList>
            <person name="Catto M.A."/>
            <person name="Caine P.B."/>
            <person name="Orr S.E."/>
            <person name="Hunt B.G."/>
            <person name="Goodisman M.A.D."/>
        </authorList>
    </citation>
    <scope>NUCLEOTIDE SEQUENCE [LARGE SCALE GENOMIC DNA]</scope>
    <source>
        <strain evidence="9">233</strain>
        <tissue evidence="9">Head and thorax</tissue>
    </source>
</reference>
<evidence type="ECO:0000256" key="3">
    <source>
        <dbReference type="ARBA" id="ARBA00022989"/>
    </source>
</evidence>
<feature type="transmembrane region" description="Helical" evidence="6">
    <location>
        <begin position="326"/>
        <end position="349"/>
    </location>
</feature>
<dbReference type="Proteomes" id="UP001607302">
    <property type="component" value="Unassembled WGS sequence"/>
</dbReference>
<feature type="region of interest" description="Disordered" evidence="5">
    <location>
        <begin position="638"/>
        <end position="662"/>
    </location>
</feature>
<keyword evidence="4 6" id="KW-0472">Membrane</keyword>
<dbReference type="AlphaFoldDB" id="A0ABD2AB15"/>
<dbReference type="InterPro" id="IPR002645">
    <property type="entry name" value="STAS_dom"/>
</dbReference>
<protein>
    <submittedName>
        <fullName evidence="9">Sodium-independent sulfate anion transporter-like</fullName>
    </submittedName>
</protein>
<dbReference type="Pfam" id="PF01740">
    <property type="entry name" value="STAS"/>
    <property type="match status" value="1"/>
</dbReference>
<feature type="compositionally biased region" description="Basic and acidic residues" evidence="5">
    <location>
        <begin position="1"/>
        <end position="15"/>
    </location>
</feature>
<dbReference type="EMBL" id="JAUDFV010000153">
    <property type="protein sequence ID" value="KAL2717792.1"/>
    <property type="molecule type" value="Genomic_DNA"/>
</dbReference>
<comment type="caution">
    <text evidence="9">The sequence shown here is derived from an EMBL/GenBank/DDBJ whole genome shotgun (WGS) entry which is preliminary data.</text>
</comment>
<gene>
    <name evidence="9" type="ORF">V1478_013492</name>
</gene>
<evidence type="ECO:0000259" key="7">
    <source>
        <dbReference type="Pfam" id="PF00916"/>
    </source>
</evidence>
<feature type="transmembrane region" description="Helical" evidence="6">
    <location>
        <begin position="220"/>
        <end position="238"/>
    </location>
</feature>
<dbReference type="CDD" id="cd07042">
    <property type="entry name" value="STAS_SulP_like_sulfate_transporter"/>
    <property type="match status" value="1"/>
</dbReference>
<feature type="compositionally biased region" description="Basic and acidic residues" evidence="5">
    <location>
        <begin position="646"/>
        <end position="662"/>
    </location>
</feature>
<keyword evidence="3 6" id="KW-1133">Transmembrane helix</keyword>
<dbReference type="InterPro" id="IPR001902">
    <property type="entry name" value="SLC26A/SulP_fam"/>
</dbReference>
<dbReference type="InterPro" id="IPR036513">
    <property type="entry name" value="STAS_dom_sf"/>
</dbReference>
<feature type="transmembrane region" description="Helical" evidence="6">
    <location>
        <begin position="453"/>
        <end position="483"/>
    </location>
</feature>
<name>A0ABD2AB15_VESSQ</name>
<evidence type="ECO:0000256" key="6">
    <source>
        <dbReference type="SAM" id="Phobius"/>
    </source>
</evidence>
<feature type="domain" description="STAS" evidence="8">
    <location>
        <begin position="505"/>
        <end position="595"/>
    </location>
</feature>
<keyword evidence="2 6" id="KW-0812">Transmembrane</keyword>
<evidence type="ECO:0000313" key="10">
    <source>
        <dbReference type="Proteomes" id="UP001607302"/>
    </source>
</evidence>
<dbReference type="SUPFAM" id="SSF52091">
    <property type="entry name" value="SpoIIaa-like"/>
    <property type="match status" value="1"/>
</dbReference>
<feature type="transmembrane region" description="Helical" evidence="6">
    <location>
        <begin position="423"/>
        <end position="441"/>
    </location>
</feature>
<dbReference type="Gene3D" id="3.30.750.24">
    <property type="entry name" value="STAS domain"/>
    <property type="match status" value="1"/>
</dbReference>
<evidence type="ECO:0000256" key="1">
    <source>
        <dbReference type="ARBA" id="ARBA00004141"/>
    </source>
</evidence>
<dbReference type="InterPro" id="IPR011547">
    <property type="entry name" value="SLC26A/SulP_dom"/>
</dbReference>
<feature type="transmembrane region" description="Helical" evidence="6">
    <location>
        <begin position="64"/>
        <end position="91"/>
    </location>
</feature>
<accession>A0ABD2AB15</accession>
<feature type="transmembrane region" description="Helical" evidence="6">
    <location>
        <begin position="184"/>
        <end position="200"/>
    </location>
</feature>
<dbReference type="GO" id="GO:0016020">
    <property type="term" value="C:membrane"/>
    <property type="evidence" value="ECO:0007669"/>
    <property type="project" value="UniProtKB-SubCell"/>
</dbReference>
<dbReference type="Pfam" id="PF00916">
    <property type="entry name" value="Sulfate_transp"/>
    <property type="match status" value="2"/>
</dbReference>
<feature type="transmembrane region" description="Helical" evidence="6">
    <location>
        <begin position="259"/>
        <end position="282"/>
    </location>
</feature>
<feature type="region of interest" description="Disordered" evidence="5">
    <location>
        <begin position="1"/>
        <end position="21"/>
    </location>
</feature>
<feature type="transmembrane region" description="Helical" evidence="6">
    <location>
        <begin position="120"/>
        <end position="140"/>
    </location>
</feature>
<dbReference type="PANTHER" id="PTHR11814">
    <property type="entry name" value="SULFATE TRANSPORTER"/>
    <property type="match status" value="1"/>
</dbReference>
<organism evidence="9 10">
    <name type="scientific">Vespula squamosa</name>
    <name type="common">Southern yellow jacket</name>
    <name type="synonym">Wasp</name>
    <dbReference type="NCBI Taxonomy" id="30214"/>
    <lineage>
        <taxon>Eukaryota</taxon>
        <taxon>Metazoa</taxon>
        <taxon>Ecdysozoa</taxon>
        <taxon>Arthropoda</taxon>
        <taxon>Hexapoda</taxon>
        <taxon>Insecta</taxon>
        <taxon>Pterygota</taxon>
        <taxon>Neoptera</taxon>
        <taxon>Endopterygota</taxon>
        <taxon>Hymenoptera</taxon>
        <taxon>Apocrita</taxon>
        <taxon>Aculeata</taxon>
        <taxon>Vespoidea</taxon>
        <taxon>Vespidae</taxon>
        <taxon>Vespinae</taxon>
        <taxon>Vespula</taxon>
    </lineage>
</organism>
<evidence type="ECO:0000256" key="4">
    <source>
        <dbReference type="ARBA" id="ARBA00023136"/>
    </source>
</evidence>
<evidence type="ECO:0000256" key="5">
    <source>
        <dbReference type="SAM" id="MobiDB-lite"/>
    </source>
</evidence>
<evidence type="ECO:0000259" key="8">
    <source>
        <dbReference type="Pfam" id="PF01740"/>
    </source>
</evidence>
<evidence type="ECO:0000256" key="2">
    <source>
        <dbReference type="ARBA" id="ARBA00022692"/>
    </source>
</evidence>
<sequence>MSVPRKDSISTEDAKRKKKKRNFSANSKKYLLILQWLPKYNQFQAVSDVIAGITIGLTMIPQSIAYAALAGLTAQYGLYSSFLGGFIYLLLGTTKEVSIGPTSLMSLLTMEYTHDMPIDFVILLTFLAGCVELIMGLLNLGMYPKCITFINVSKDKNLVKIKIGTIDTIQLSGLIDRNINMSRFFGGLHFYPCYVGIHFGSGNYYNRCPDSGSLRNIEKVHLPDVALSFSCIVFLLLFRKLQEFGNKTGNNEITRTKKILWFLSIGRNALIVLITSIISFNLTLQESSPFTLSGKVKPGLPAVSIPPFSSQIGNRTYTFFDMCSHYGSGIFMIPIIAVLTNVAIAKVFANGSLNAKQEMLTLGICNILGSFFSSMPTCGALTRSAVSAASGIQTPMAGLYTGILTLLALSFLTPYFYYIPRATLAAVLVSAVFFMIDLRIFKVLWKGSRKDAIAAIVTFVICILCNIEIGLLLGAALNIIFLLHPSARPNLSTIECKTDLGNEYLILKPDTGFYYPAVDFLSNKLEKIATKYEDKKVPLLVDCERFQGFDYTAIKSMERLSKQLNTKTQRLWLLNVKPDVIETISILADDKHFLFINDHERIKSFVDEIKENTDEQNLVDEENELMKNAEKENLKMQGYEDSNGIFKERNDDIKESDKISLH</sequence>
<evidence type="ECO:0000313" key="9">
    <source>
        <dbReference type="EMBL" id="KAL2717792.1"/>
    </source>
</evidence>
<comment type="subcellular location">
    <subcellularLocation>
        <location evidence="1">Membrane</location>
        <topology evidence="1">Multi-pass membrane protein</topology>
    </subcellularLocation>
</comment>
<feature type="domain" description="SLC26A/SulP transporter" evidence="7">
    <location>
        <begin position="47"/>
        <end position="145"/>
    </location>
</feature>
<keyword evidence="10" id="KW-1185">Reference proteome</keyword>
<feature type="transmembrane region" description="Helical" evidence="6">
    <location>
        <begin position="397"/>
        <end position="417"/>
    </location>
</feature>